<feature type="signal peptide" evidence="1">
    <location>
        <begin position="1"/>
        <end position="22"/>
    </location>
</feature>
<sequence>MFKRLLVLCVATLVLVGCGSDARITSPRSEKLFTIEGSTVTEQDLFNVMTFNDAGAVILSHAQQVVLDKLVPNDDAFKEAVQKQLEETKEGYGTLWETILNYYGFESDEEYAENVIAPSLQLNKALTNVMTEDFDNMVKDLYVRKAAVLEVSKEDAATALKALDEGTSWADVAKEFVLDNSSYTGTATIYHKDSSTSVIDTTALSYIISAKENGISEAIDIPNNSTSQYIINVIEVDTAAIKDEIIASFATDSTFQTKYISKLLRDNGFKVFDKDLYDAIIADYPDALAN</sequence>
<name>A0A0X8GZY9_9FIRM</name>
<dbReference type="KEGG" id="erl:AOC36_05915"/>
<evidence type="ECO:0008006" key="4">
    <source>
        <dbReference type="Google" id="ProtNLM"/>
    </source>
</evidence>
<dbReference type="OrthoDB" id="1770070at2"/>
<organism evidence="2 3">
    <name type="scientific">Erysipelothrix larvae</name>
    <dbReference type="NCBI Taxonomy" id="1514105"/>
    <lineage>
        <taxon>Bacteria</taxon>
        <taxon>Bacillati</taxon>
        <taxon>Bacillota</taxon>
        <taxon>Erysipelotrichia</taxon>
        <taxon>Erysipelotrichales</taxon>
        <taxon>Erysipelotrichaceae</taxon>
        <taxon>Erysipelothrix</taxon>
    </lineage>
</organism>
<accession>A0A0X8GZY9</accession>
<proteinExistence type="predicted"/>
<dbReference type="STRING" id="1514105.AOC36_05915"/>
<feature type="chain" id="PRO_5007066712" description="Peptidylprolyl isomerase" evidence="1">
    <location>
        <begin position="23"/>
        <end position="290"/>
    </location>
</feature>
<keyword evidence="3" id="KW-1185">Reference proteome</keyword>
<dbReference type="EMBL" id="CP013213">
    <property type="protein sequence ID" value="AMC93533.1"/>
    <property type="molecule type" value="Genomic_DNA"/>
</dbReference>
<protein>
    <recommendedName>
        <fullName evidence="4">Peptidylprolyl isomerase</fullName>
    </recommendedName>
</protein>
<dbReference type="RefSeq" id="WP_067632397.1">
    <property type="nucleotide sequence ID" value="NZ_CP013213.1"/>
</dbReference>
<reference evidence="2 3" key="1">
    <citation type="submission" date="2015-10" db="EMBL/GenBank/DDBJ databases">
        <title>Erysipelothrix larvae sp. LV19 isolated from the larval gut of the rhinoceros beetle, Trypoxylus dichotomus.</title>
        <authorList>
            <person name="Lim S."/>
            <person name="Kim B.-C."/>
        </authorList>
    </citation>
    <scope>NUCLEOTIDE SEQUENCE [LARGE SCALE GENOMIC DNA]</scope>
    <source>
        <strain evidence="2 3">LV19</strain>
    </source>
</reference>
<dbReference type="Proteomes" id="UP000063781">
    <property type="component" value="Chromosome"/>
</dbReference>
<dbReference type="PROSITE" id="PS51257">
    <property type="entry name" value="PROKAR_LIPOPROTEIN"/>
    <property type="match status" value="1"/>
</dbReference>
<keyword evidence="1" id="KW-0732">Signal</keyword>
<evidence type="ECO:0000256" key="1">
    <source>
        <dbReference type="SAM" id="SignalP"/>
    </source>
</evidence>
<dbReference type="AlphaFoldDB" id="A0A0X8GZY9"/>
<evidence type="ECO:0000313" key="2">
    <source>
        <dbReference type="EMBL" id="AMC93533.1"/>
    </source>
</evidence>
<evidence type="ECO:0000313" key="3">
    <source>
        <dbReference type="Proteomes" id="UP000063781"/>
    </source>
</evidence>
<gene>
    <name evidence="2" type="ORF">AOC36_05915</name>
</gene>